<dbReference type="SUPFAM" id="SSF54211">
    <property type="entry name" value="Ribosomal protein S5 domain 2-like"/>
    <property type="match status" value="1"/>
</dbReference>
<sequence>MTENEYSLRFLNCELNYLSVTDGSAIFMQGDTAVIAGVYGPVESKLHKMFYNKANVEASFRPMKGPPSVNDRLMESYIKDVCEASLITSLYPASSISVNIQELEDCGGLLASVINASCLALINSGLAMKFIFAAVCCMIDKESENVIIDPNMKQLNNAKAAFTCVFDNLNKDIICCQTSGRFTEKELLKSIEMCRETVQTIFTFYRDIVTKYATAI</sequence>
<evidence type="ECO:0000259" key="6">
    <source>
        <dbReference type="Pfam" id="PF01138"/>
    </source>
</evidence>
<dbReference type="GO" id="GO:0003723">
    <property type="term" value="F:RNA binding"/>
    <property type="evidence" value="ECO:0007669"/>
    <property type="project" value="TreeGrafter"/>
</dbReference>
<dbReference type="InterPro" id="IPR050080">
    <property type="entry name" value="RNase_PH"/>
</dbReference>
<dbReference type="GO" id="GO:0034475">
    <property type="term" value="P:U4 snRNA 3'-end processing"/>
    <property type="evidence" value="ECO:0007669"/>
    <property type="project" value="TreeGrafter"/>
</dbReference>
<keyword evidence="5" id="KW-0539">Nucleus</keyword>
<evidence type="ECO:0000259" key="7">
    <source>
        <dbReference type="Pfam" id="PF03725"/>
    </source>
</evidence>
<dbReference type="InterPro" id="IPR027408">
    <property type="entry name" value="PNPase/RNase_PH_dom_sf"/>
</dbReference>
<dbReference type="GO" id="GO:0071028">
    <property type="term" value="P:nuclear mRNA surveillance"/>
    <property type="evidence" value="ECO:0007669"/>
    <property type="project" value="TreeGrafter"/>
</dbReference>
<reference evidence="9" key="1">
    <citation type="submission" date="2025-08" db="UniProtKB">
        <authorList>
            <consortium name="RefSeq"/>
        </authorList>
    </citation>
    <scope>IDENTIFICATION</scope>
</reference>
<keyword evidence="3" id="KW-0698">rRNA processing</keyword>
<protein>
    <submittedName>
        <fullName evidence="9">Exosome complex component RRP46</fullName>
    </submittedName>
</protein>
<dbReference type="InterPro" id="IPR015847">
    <property type="entry name" value="ExoRNase_PH_dom2"/>
</dbReference>
<gene>
    <name evidence="9" type="primary">LOC105360958</name>
</gene>
<accession>A0AAJ6YDY0</accession>
<dbReference type="GO" id="GO:0016075">
    <property type="term" value="P:rRNA catabolic process"/>
    <property type="evidence" value="ECO:0007669"/>
    <property type="project" value="TreeGrafter"/>
</dbReference>
<dbReference type="Pfam" id="PF03725">
    <property type="entry name" value="RNase_PH_C"/>
    <property type="match status" value="1"/>
</dbReference>
<dbReference type="PANTHER" id="PTHR11953:SF1">
    <property type="entry name" value="EXOSOME COMPLEX COMPONENT RRP46"/>
    <property type="match status" value="1"/>
</dbReference>
<dbReference type="PANTHER" id="PTHR11953">
    <property type="entry name" value="EXOSOME COMPLEX COMPONENT"/>
    <property type="match status" value="1"/>
</dbReference>
<evidence type="ECO:0000313" key="9">
    <source>
        <dbReference type="RefSeq" id="XP_011496302.1"/>
    </source>
</evidence>
<evidence type="ECO:0000256" key="3">
    <source>
        <dbReference type="ARBA" id="ARBA00022552"/>
    </source>
</evidence>
<evidence type="ECO:0000313" key="8">
    <source>
        <dbReference type="Proteomes" id="UP000695007"/>
    </source>
</evidence>
<proteinExistence type="inferred from homology"/>
<organism evidence="8 9">
    <name type="scientific">Ceratosolen solmsi marchali</name>
    <dbReference type="NCBI Taxonomy" id="326594"/>
    <lineage>
        <taxon>Eukaryota</taxon>
        <taxon>Metazoa</taxon>
        <taxon>Ecdysozoa</taxon>
        <taxon>Arthropoda</taxon>
        <taxon>Hexapoda</taxon>
        <taxon>Insecta</taxon>
        <taxon>Pterygota</taxon>
        <taxon>Neoptera</taxon>
        <taxon>Endopterygota</taxon>
        <taxon>Hymenoptera</taxon>
        <taxon>Apocrita</taxon>
        <taxon>Proctotrupomorpha</taxon>
        <taxon>Chalcidoidea</taxon>
        <taxon>Agaonidae</taxon>
        <taxon>Agaoninae</taxon>
        <taxon>Ceratosolen</taxon>
    </lineage>
</organism>
<name>A0AAJ6YDY0_9HYME</name>
<dbReference type="Proteomes" id="UP000695007">
    <property type="component" value="Unplaced"/>
</dbReference>
<feature type="domain" description="Exoribonuclease phosphorolytic" evidence="6">
    <location>
        <begin position="8"/>
        <end position="126"/>
    </location>
</feature>
<dbReference type="AlphaFoldDB" id="A0AAJ6YDY0"/>
<dbReference type="GO" id="GO:0005730">
    <property type="term" value="C:nucleolus"/>
    <property type="evidence" value="ECO:0007669"/>
    <property type="project" value="TreeGrafter"/>
</dbReference>
<dbReference type="RefSeq" id="XP_011496302.1">
    <property type="nucleotide sequence ID" value="XM_011498000.1"/>
</dbReference>
<keyword evidence="8" id="KW-1185">Reference proteome</keyword>
<comment type="similarity">
    <text evidence="2">Belongs to the RNase PH family.</text>
</comment>
<dbReference type="CDD" id="cd11372">
    <property type="entry name" value="RNase_PH_RRP46"/>
    <property type="match status" value="1"/>
</dbReference>
<dbReference type="Pfam" id="PF01138">
    <property type="entry name" value="RNase_PH"/>
    <property type="match status" value="1"/>
</dbReference>
<dbReference type="KEGG" id="csol:105360958"/>
<dbReference type="InterPro" id="IPR036345">
    <property type="entry name" value="ExoRNase_PH_dom2_sf"/>
</dbReference>
<evidence type="ECO:0000256" key="2">
    <source>
        <dbReference type="ARBA" id="ARBA00006678"/>
    </source>
</evidence>
<keyword evidence="4" id="KW-0271">Exosome</keyword>
<evidence type="ECO:0000256" key="5">
    <source>
        <dbReference type="ARBA" id="ARBA00023242"/>
    </source>
</evidence>
<comment type="subcellular location">
    <subcellularLocation>
        <location evidence="1">Nucleus</location>
    </subcellularLocation>
</comment>
<dbReference type="GeneID" id="105360958"/>
<dbReference type="Gene3D" id="3.30.230.70">
    <property type="entry name" value="GHMP Kinase, N-terminal domain"/>
    <property type="match status" value="1"/>
</dbReference>
<dbReference type="SUPFAM" id="SSF55666">
    <property type="entry name" value="Ribonuclease PH domain 2-like"/>
    <property type="match status" value="1"/>
</dbReference>
<dbReference type="GO" id="GO:0000176">
    <property type="term" value="C:nuclear exosome (RNase complex)"/>
    <property type="evidence" value="ECO:0007669"/>
    <property type="project" value="TreeGrafter"/>
</dbReference>
<dbReference type="GO" id="GO:0071051">
    <property type="term" value="P:poly(A)-dependent snoRNA 3'-end processing"/>
    <property type="evidence" value="ECO:0007669"/>
    <property type="project" value="TreeGrafter"/>
</dbReference>
<dbReference type="GO" id="GO:0000177">
    <property type="term" value="C:cytoplasmic exosome (RNase complex)"/>
    <property type="evidence" value="ECO:0007669"/>
    <property type="project" value="TreeGrafter"/>
</dbReference>
<dbReference type="InterPro" id="IPR001247">
    <property type="entry name" value="ExoRNase_PH_dom1"/>
</dbReference>
<dbReference type="CTD" id="41270"/>
<evidence type="ECO:0000256" key="4">
    <source>
        <dbReference type="ARBA" id="ARBA00022835"/>
    </source>
</evidence>
<evidence type="ECO:0000256" key="1">
    <source>
        <dbReference type="ARBA" id="ARBA00004123"/>
    </source>
</evidence>
<dbReference type="GO" id="GO:0006364">
    <property type="term" value="P:rRNA processing"/>
    <property type="evidence" value="ECO:0007669"/>
    <property type="project" value="UniProtKB-KW"/>
</dbReference>
<dbReference type="InterPro" id="IPR020568">
    <property type="entry name" value="Ribosomal_Su5_D2-typ_SF"/>
</dbReference>
<feature type="domain" description="Exoribonuclease phosphorolytic" evidence="7">
    <location>
        <begin position="131"/>
        <end position="193"/>
    </location>
</feature>